<dbReference type="AlphaFoldDB" id="A0A0V0TX62"/>
<keyword evidence="2" id="KW-1185">Reference proteome</keyword>
<dbReference type="EMBL" id="JYDJ01000126">
    <property type="protein sequence ID" value="KRX43143.1"/>
    <property type="molecule type" value="Genomic_DNA"/>
</dbReference>
<reference evidence="1 2" key="1">
    <citation type="submission" date="2015-01" db="EMBL/GenBank/DDBJ databases">
        <title>Evolution of Trichinella species and genotypes.</title>
        <authorList>
            <person name="Korhonen P.K."/>
            <person name="Edoardo P."/>
            <person name="Giuseppe L.R."/>
            <person name="Gasser R.B."/>
        </authorList>
    </citation>
    <scope>NUCLEOTIDE SEQUENCE [LARGE SCALE GENOMIC DNA]</scope>
    <source>
        <strain evidence="1">ISS417</strain>
    </source>
</reference>
<accession>A0A0V0TX62</accession>
<proteinExistence type="predicted"/>
<name>A0A0V0TX62_9BILA</name>
<gene>
    <name evidence="1" type="ORF">T05_14856</name>
</gene>
<evidence type="ECO:0000313" key="1">
    <source>
        <dbReference type="EMBL" id="KRX43143.1"/>
    </source>
</evidence>
<evidence type="ECO:0000313" key="2">
    <source>
        <dbReference type="Proteomes" id="UP000055048"/>
    </source>
</evidence>
<comment type="caution">
    <text evidence="1">The sequence shown here is derived from an EMBL/GenBank/DDBJ whole genome shotgun (WGS) entry which is preliminary data.</text>
</comment>
<dbReference type="Proteomes" id="UP000055048">
    <property type="component" value="Unassembled WGS sequence"/>
</dbReference>
<protein>
    <submittedName>
        <fullName evidence="1">Uncharacterized protein</fullName>
    </submittedName>
</protein>
<sequence length="62" mass="7021">MNCKVAKKTNISKKKIHTSRRRLCETLNRLIVLCDRTGCRLQLGVKKPCTPACGATEVEYRS</sequence>
<organism evidence="1 2">
    <name type="scientific">Trichinella murrelli</name>
    <dbReference type="NCBI Taxonomy" id="144512"/>
    <lineage>
        <taxon>Eukaryota</taxon>
        <taxon>Metazoa</taxon>
        <taxon>Ecdysozoa</taxon>
        <taxon>Nematoda</taxon>
        <taxon>Enoplea</taxon>
        <taxon>Dorylaimia</taxon>
        <taxon>Trichinellida</taxon>
        <taxon>Trichinellidae</taxon>
        <taxon>Trichinella</taxon>
    </lineage>
</organism>